<accession>A0A6N2KEN2</accession>
<evidence type="ECO:0000313" key="1">
    <source>
        <dbReference type="EMBL" id="VFU26486.1"/>
    </source>
</evidence>
<sequence>MCNRIRGNVCGSLLLSCEISAAYLCISRFALPSIGLFGSSCVPNGTSLCRSGRASFLYFSSKWCFLACLPRC</sequence>
<proteinExistence type="predicted"/>
<dbReference type="EMBL" id="CAADRP010000313">
    <property type="protein sequence ID" value="VFU26486.1"/>
    <property type="molecule type" value="Genomic_DNA"/>
</dbReference>
<dbReference type="AlphaFoldDB" id="A0A6N2KEN2"/>
<reference evidence="1" key="1">
    <citation type="submission" date="2019-03" db="EMBL/GenBank/DDBJ databases">
        <authorList>
            <person name="Mank J."/>
            <person name="Almeida P."/>
        </authorList>
    </citation>
    <scope>NUCLEOTIDE SEQUENCE</scope>
    <source>
        <strain evidence="1">78183</strain>
    </source>
</reference>
<protein>
    <submittedName>
        <fullName evidence="1">Uncharacterized protein</fullName>
    </submittedName>
</protein>
<organism evidence="1">
    <name type="scientific">Salix viminalis</name>
    <name type="common">Common osier</name>
    <name type="synonym">Basket willow</name>
    <dbReference type="NCBI Taxonomy" id="40686"/>
    <lineage>
        <taxon>Eukaryota</taxon>
        <taxon>Viridiplantae</taxon>
        <taxon>Streptophyta</taxon>
        <taxon>Embryophyta</taxon>
        <taxon>Tracheophyta</taxon>
        <taxon>Spermatophyta</taxon>
        <taxon>Magnoliopsida</taxon>
        <taxon>eudicotyledons</taxon>
        <taxon>Gunneridae</taxon>
        <taxon>Pentapetalae</taxon>
        <taxon>rosids</taxon>
        <taxon>fabids</taxon>
        <taxon>Malpighiales</taxon>
        <taxon>Salicaceae</taxon>
        <taxon>Saliceae</taxon>
        <taxon>Salix</taxon>
    </lineage>
</organism>
<name>A0A6N2KEN2_SALVM</name>
<dbReference type="PROSITE" id="PS51257">
    <property type="entry name" value="PROKAR_LIPOPROTEIN"/>
    <property type="match status" value="1"/>
</dbReference>
<gene>
    <name evidence="1" type="ORF">SVIM_LOCUS70715</name>
</gene>